<feature type="transmembrane region" description="Helical" evidence="1">
    <location>
        <begin position="164"/>
        <end position="184"/>
    </location>
</feature>
<gene>
    <name evidence="2" type="ORF">B9T62_36150</name>
</gene>
<keyword evidence="3" id="KW-1185">Reference proteome</keyword>
<feature type="transmembrane region" description="Helical" evidence="1">
    <location>
        <begin position="209"/>
        <end position="236"/>
    </location>
</feature>
<evidence type="ECO:0000313" key="2">
    <source>
        <dbReference type="EMBL" id="ASA25690.1"/>
    </source>
</evidence>
<dbReference type="EMBL" id="CP021780">
    <property type="protein sequence ID" value="ASA25690.1"/>
    <property type="molecule type" value="Genomic_DNA"/>
</dbReference>
<reference evidence="2 3" key="1">
    <citation type="submission" date="2017-06" db="EMBL/GenBank/DDBJ databases">
        <title>Complete genome sequence of Paenibacillus donghaensis KCTC 13049T isolated from East Sea sediment, South Korea.</title>
        <authorList>
            <person name="Jung B.K."/>
            <person name="Hong S.-J."/>
            <person name="Shin J.-H."/>
        </authorList>
    </citation>
    <scope>NUCLEOTIDE SEQUENCE [LARGE SCALE GENOMIC DNA]</scope>
    <source>
        <strain evidence="2 3">KCTC 13049</strain>
    </source>
</reference>
<accession>A0A2Z2KPL7</accession>
<feature type="transmembrane region" description="Helical" evidence="1">
    <location>
        <begin position="12"/>
        <end position="30"/>
    </location>
</feature>
<dbReference type="RefSeq" id="WP_087919652.1">
    <property type="nucleotide sequence ID" value="NZ_CP021780.1"/>
</dbReference>
<keyword evidence="1" id="KW-0472">Membrane</keyword>
<dbReference type="AlphaFoldDB" id="A0A2Z2KPL7"/>
<dbReference type="Proteomes" id="UP000249890">
    <property type="component" value="Chromosome"/>
</dbReference>
<evidence type="ECO:0000256" key="1">
    <source>
        <dbReference type="SAM" id="Phobius"/>
    </source>
</evidence>
<organism evidence="2 3">
    <name type="scientific">Paenibacillus donghaensis</name>
    <dbReference type="NCBI Taxonomy" id="414771"/>
    <lineage>
        <taxon>Bacteria</taxon>
        <taxon>Bacillati</taxon>
        <taxon>Bacillota</taxon>
        <taxon>Bacilli</taxon>
        <taxon>Bacillales</taxon>
        <taxon>Paenibacillaceae</taxon>
        <taxon>Paenibacillus</taxon>
    </lineage>
</organism>
<evidence type="ECO:0000313" key="3">
    <source>
        <dbReference type="Proteomes" id="UP000249890"/>
    </source>
</evidence>
<dbReference type="KEGG" id="pdh:B9T62_36150"/>
<feature type="transmembrane region" description="Helical" evidence="1">
    <location>
        <begin position="97"/>
        <end position="123"/>
    </location>
</feature>
<sequence length="245" mass="27369">MTKLFRYELHRFLFNKFFLGLLVITGLYSYQILSGDIIRGVANTAPFSKWSYGAFLSSLLPLNLITLLFFISFLYSKKEQRVQVLTGATPIERVSFALVRYAAIVTAFALICCVVVLISIVFYQRIFHFGSFGNFLSPILLTLSPAMLFVLGVGLLAGRVQPGLIYVLMLLLLVLNWVSLPYGMELFGGDFYQNYPSTLQVGANGEPAFIIPTVVWIGKAAYVGMGILFLLISLYLPKKACQVDR</sequence>
<evidence type="ECO:0008006" key="4">
    <source>
        <dbReference type="Google" id="ProtNLM"/>
    </source>
</evidence>
<name>A0A2Z2KPL7_9BACL</name>
<protein>
    <recommendedName>
        <fullName evidence="4">ABC transporter permease</fullName>
    </recommendedName>
</protein>
<keyword evidence="1" id="KW-1133">Transmembrane helix</keyword>
<feature type="transmembrane region" description="Helical" evidence="1">
    <location>
        <begin position="50"/>
        <end position="76"/>
    </location>
</feature>
<feature type="transmembrane region" description="Helical" evidence="1">
    <location>
        <begin position="135"/>
        <end position="157"/>
    </location>
</feature>
<keyword evidence="1" id="KW-0812">Transmembrane</keyword>
<dbReference type="OrthoDB" id="1708260at2"/>
<proteinExistence type="predicted"/>